<keyword evidence="6" id="KW-0325">Glycoprotein</keyword>
<feature type="transmembrane region" description="Helical" evidence="7">
    <location>
        <begin position="1129"/>
        <end position="1149"/>
    </location>
</feature>
<feature type="transmembrane region" description="Helical" evidence="7">
    <location>
        <begin position="595"/>
        <end position="613"/>
    </location>
</feature>
<dbReference type="EMBL" id="JAUCMV010000005">
    <property type="protein sequence ID" value="KAK0396208.1"/>
    <property type="molecule type" value="Genomic_DNA"/>
</dbReference>
<feature type="domain" description="SSD" evidence="8">
    <location>
        <begin position="596"/>
        <end position="758"/>
    </location>
</feature>
<feature type="transmembrane region" description="Helical" evidence="7">
    <location>
        <begin position="739"/>
        <end position="758"/>
    </location>
</feature>
<gene>
    <name evidence="9" type="ORF">QR680_001621</name>
</gene>
<keyword evidence="10" id="KW-1185">Reference proteome</keyword>
<evidence type="ECO:0000256" key="4">
    <source>
        <dbReference type="ARBA" id="ARBA00022989"/>
    </source>
</evidence>
<feature type="transmembrane region" description="Helical" evidence="7">
    <location>
        <begin position="1156"/>
        <end position="1177"/>
    </location>
</feature>
<dbReference type="GO" id="GO:0045879">
    <property type="term" value="P:negative regulation of smoothened signaling pathway"/>
    <property type="evidence" value="ECO:0007669"/>
    <property type="project" value="TreeGrafter"/>
</dbReference>
<dbReference type="GO" id="GO:0097108">
    <property type="term" value="F:hedgehog family protein binding"/>
    <property type="evidence" value="ECO:0007669"/>
    <property type="project" value="TreeGrafter"/>
</dbReference>
<dbReference type="InterPro" id="IPR053958">
    <property type="entry name" value="HMGCR/SNAP/NPC1-like_SSD"/>
</dbReference>
<dbReference type="InterPro" id="IPR000731">
    <property type="entry name" value="SSD"/>
</dbReference>
<organism evidence="9 10">
    <name type="scientific">Steinernema hermaphroditum</name>
    <dbReference type="NCBI Taxonomy" id="289476"/>
    <lineage>
        <taxon>Eukaryota</taxon>
        <taxon>Metazoa</taxon>
        <taxon>Ecdysozoa</taxon>
        <taxon>Nematoda</taxon>
        <taxon>Chromadorea</taxon>
        <taxon>Rhabditida</taxon>
        <taxon>Tylenchina</taxon>
        <taxon>Panagrolaimomorpha</taxon>
        <taxon>Strongyloidoidea</taxon>
        <taxon>Steinernematidae</taxon>
        <taxon>Steinernema</taxon>
    </lineage>
</organism>
<evidence type="ECO:0000256" key="3">
    <source>
        <dbReference type="ARBA" id="ARBA00022692"/>
    </source>
</evidence>
<dbReference type="Pfam" id="PF12349">
    <property type="entry name" value="Sterol-sensing"/>
    <property type="match status" value="1"/>
</dbReference>
<sequence>MLTRNEPPGAERSVVSGVAHNSRSAQRFLNLESRNGDFTGEEFVRLQSPGGVDCLDKLLIGNSDSGDYSEKWKREFAQRPTWCDADMTLQQIQRGKAYGSKAALYSRSFLQRCLFWLGCYIQRKPCFVISSILVLFSLSCYGLQYVKIETDIVKLWVVKGGRLDAELAYLSNMETKYGKTNWTESDDLHWIREQTDEKLANLAQEKPSEGGYQVVIQTVERDDENILTRDGLLRHVDLVSEIAGLAVNVDGFNWTLRDICFKPGGVDPTKMTSDIRDYAPVLEKLMPCVWITPLDCFWEGGKPIGPDPPITSEELRYISYLFNTSHDLPVSWSTFNPQDLVKLFESIADDHMGTLSSSFKMSGIGQGYIDRYCIDPYDPDCPSTAKNGFDFCKYFQKYKKHVLDKKLKFDLTLDPSVVSNDECMRYRRSFMTMIRNKSIALEFLTEDELPKLPDYGSIMKGGCRGFARNILRWPQDMIVGGAKEELGRENTSITAEALQTVFLVASSEDLYKRFKDPSSRLLSYKGGMYEWDLRKAEEVILTWQRAFTKTIYNHPLNFLKNDTTSAAGGASRARRIIHPLASTSMADMLEEFCQFNYTIIFVGYFLMLLYAIYSQMKRDWYCFLSINSSMGLGFAGVLTVTYASISGLGLATWLGIEFNAATTQIVPFLTLGIGVNNMFMLLHNYHKVISNVNKNEIGVLMKETGMSILMTSTNNILSFLAGTFLPIPALRSFCAQSSILLTFNLVAIMTAYPAMIAMDLQRRRKLSASDFHYRTISNESTSEEDSFQERPQFLKAQVLYTKPAVSDENPPYRSLISINGVDDNEENLVRPWTLHAFLRNYYIPFMKCRVTKIIIVLLSCCGMFCCGMWGVGDLCVGLELSDVLPAQTAPAAFLKARDKYFSFYPMHVVLRSENFDIAQKQSLIDRLHGAIGRSRYVVKLADGKPSEKYWLEMFREWLQRLQTKFAKFKSTSSNVTADIRLQDDPEVKIAYSLLCSYGESYDCSRAEWVSLVDDVGYIREDGFYNYLHAWYEYESVLYAVSQATFYPVPRKLRQGAGDKYLYYVPPTKKIVYSQIPFYLSGLTDTPVIVEMIKEIRGICDEYQALGIDTFPHGIAFTFWEQYLNLNLNLFNAVGVIMAAVFCVISLFLFNPWAASYVVVILFFMIVELVGFLGWIGIKLNPVSAVTVITAVGIGVEFTTHVVFAFLTSLGDRNERMAAAIDHVFVPVIQGGLSTFLGIVMLAFSEFDFIVKYFFVVMFALIIIGLINGLVLMPVLLSLLGPSCEIRPCEGNRKRLCAPPSIRERNNTMAGHK</sequence>
<evidence type="ECO:0000256" key="7">
    <source>
        <dbReference type="SAM" id="Phobius"/>
    </source>
</evidence>
<dbReference type="Gene3D" id="1.20.1640.10">
    <property type="entry name" value="Multidrug efflux transporter AcrB transmembrane domain"/>
    <property type="match status" value="2"/>
</dbReference>
<dbReference type="Proteomes" id="UP001175271">
    <property type="component" value="Unassembled WGS sequence"/>
</dbReference>
<protein>
    <recommendedName>
        <fullName evidence="8">SSD domain-containing protein</fullName>
    </recommendedName>
</protein>
<keyword evidence="5 7" id="KW-0472">Membrane</keyword>
<evidence type="ECO:0000256" key="5">
    <source>
        <dbReference type="ARBA" id="ARBA00023136"/>
    </source>
</evidence>
<dbReference type="PROSITE" id="PS50156">
    <property type="entry name" value="SSD"/>
    <property type="match status" value="1"/>
</dbReference>
<feature type="transmembrane region" description="Helical" evidence="7">
    <location>
        <begin position="1183"/>
        <end position="1206"/>
    </location>
</feature>
<keyword evidence="3 7" id="KW-0812">Transmembrane</keyword>
<dbReference type="GO" id="GO:0005119">
    <property type="term" value="F:smoothened binding"/>
    <property type="evidence" value="ECO:0007669"/>
    <property type="project" value="TreeGrafter"/>
</dbReference>
<name>A0AA39H0Q0_9BILA</name>
<feature type="transmembrane region" description="Helical" evidence="7">
    <location>
        <begin position="706"/>
        <end position="727"/>
    </location>
</feature>
<dbReference type="PANTHER" id="PTHR46022">
    <property type="entry name" value="PROTEIN PATCHED"/>
    <property type="match status" value="1"/>
</dbReference>
<dbReference type="GO" id="GO:0018996">
    <property type="term" value="P:molting cycle, collagen and cuticulin-based cuticle"/>
    <property type="evidence" value="ECO:0007669"/>
    <property type="project" value="UniProtKB-ARBA"/>
</dbReference>
<feature type="transmembrane region" description="Helical" evidence="7">
    <location>
        <begin position="1249"/>
        <end position="1276"/>
    </location>
</feature>
<keyword evidence="4 7" id="KW-1133">Transmembrane helix</keyword>
<dbReference type="PANTHER" id="PTHR46022:SF1">
    <property type="entry name" value="PROTEIN PATCHED"/>
    <property type="match status" value="1"/>
</dbReference>
<evidence type="ECO:0000256" key="2">
    <source>
        <dbReference type="ARBA" id="ARBA00005585"/>
    </source>
</evidence>
<comment type="subcellular location">
    <subcellularLocation>
        <location evidence="1">Membrane</location>
        <topology evidence="1">Multi-pass membrane protein</topology>
    </subcellularLocation>
</comment>
<evidence type="ECO:0000313" key="9">
    <source>
        <dbReference type="EMBL" id="KAK0396208.1"/>
    </source>
</evidence>
<feature type="transmembrane region" description="Helical" evidence="7">
    <location>
        <begin position="665"/>
        <end position="685"/>
    </location>
</feature>
<evidence type="ECO:0000259" key="8">
    <source>
        <dbReference type="PROSITE" id="PS50156"/>
    </source>
</evidence>
<dbReference type="GO" id="GO:0005886">
    <property type="term" value="C:plasma membrane"/>
    <property type="evidence" value="ECO:0007669"/>
    <property type="project" value="TreeGrafter"/>
</dbReference>
<evidence type="ECO:0000256" key="1">
    <source>
        <dbReference type="ARBA" id="ARBA00004141"/>
    </source>
</evidence>
<reference evidence="9" key="1">
    <citation type="submission" date="2023-06" db="EMBL/GenBank/DDBJ databases">
        <title>Genomic analysis of the entomopathogenic nematode Steinernema hermaphroditum.</title>
        <authorList>
            <person name="Schwarz E.M."/>
            <person name="Heppert J.K."/>
            <person name="Baniya A."/>
            <person name="Schwartz H.T."/>
            <person name="Tan C.-H."/>
            <person name="Antoshechkin I."/>
            <person name="Sternberg P.W."/>
            <person name="Goodrich-Blair H."/>
            <person name="Dillman A.R."/>
        </authorList>
    </citation>
    <scope>NUCLEOTIDE SEQUENCE</scope>
    <source>
        <strain evidence="9">PS9179</strain>
        <tissue evidence="9">Whole animal</tissue>
    </source>
</reference>
<proteinExistence type="inferred from homology"/>
<dbReference type="GO" id="GO:0008158">
    <property type="term" value="F:hedgehog receptor activity"/>
    <property type="evidence" value="ECO:0007669"/>
    <property type="project" value="TreeGrafter"/>
</dbReference>
<dbReference type="SUPFAM" id="SSF82866">
    <property type="entry name" value="Multidrug efflux transporter AcrB transmembrane domain"/>
    <property type="match status" value="2"/>
</dbReference>
<accession>A0AA39H0Q0</accession>
<dbReference type="FunFam" id="1.20.1640.10:FF:000031">
    <property type="entry name" value="PaTChed family"/>
    <property type="match status" value="1"/>
</dbReference>
<comment type="caution">
    <text evidence="9">The sequence shown here is derived from an EMBL/GenBank/DDBJ whole genome shotgun (WGS) entry which is preliminary data.</text>
</comment>
<comment type="similarity">
    <text evidence="2">Belongs to the patched family.</text>
</comment>
<evidence type="ECO:0000256" key="6">
    <source>
        <dbReference type="ARBA" id="ARBA00023180"/>
    </source>
</evidence>
<feature type="transmembrane region" description="Helical" evidence="7">
    <location>
        <begin position="853"/>
        <end position="872"/>
    </location>
</feature>
<evidence type="ECO:0000313" key="10">
    <source>
        <dbReference type="Proteomes" id="UP001175271"/>
    </source>
</evidence>
<feature type="transmembrane region" description="Helical" evidence="7">
    <location>
        <begin position="1218"/>
        <end position="1243"/>
    </location>
</feature>
<feature type="transmembrane region" description="Helical" evidence="7">
    <location>
        <begin position="620"/>
        <end position="645"/>
    </location>
</feature>